<dbReference type="InterPro" id="IPR000182">
    <property type="entry name" value="GNAT_dom"/>
</dbReference>
<dbReference type="STRING" id="477680.SAMN05421788_106339"/>
<dbReference type="EMBL" id="FTOR01000006">
    <property type="protein sequence ID" value="SIT25590.1"/>
    <property type="molecule type" value="Genomic_DNA"/>
</dbReference>
<keyword evidence="2" id="KW-0808">Transferase</keyword>
<dbReference type="InterPro" id="IPR016181">
    <property type="entry name" value="Acyl_CoA_acyltransferase"/>
</dbReference>
<dbReference type="Pfam" id="PF13302">
    <property type="entry name" value="Acetyltransf_3"/>
    <property type="match status" value="1"/>
</dbReference>
<dbReference type="SUPFAM" id="SSF55729">
    <property type="entry name" value="Acyl-CoA N-acyltransferases (Nat)"/>
    <property type="match status" value="1"/>
</dbReference>
<dbReference type="InterPro" id="IPR051531">
    <property type="entry name" value="N-acetyltransferase"/>
</dbReference>
<gene>
    <name evidence="2" type="ORF">SAMN05421788_106339</name>
</gene>
<dbReference type="GO" id="GO:0016747">
    <property type="term" value="F:acyltransferase activity, transferring groups other than amino-acyl groups"/>
    <property type="evidence" value="ECO:0007669"/>
    <property type="project" value="InterPro"/>
</dbReference>
<dbReference type="RefSeq" id="WP_076380526.1">
    <property type="nucleotide sequence ID" value="NZ_AP017422.1"/>
</dbReference>
<dbReference type="PROSITE" id="PS51186">
    <property type="entry name" value="GNAT"/>
    <property type="match status" value="1"/>
</dbReference>
<dbReference type="Proteomes" id="UP000186917">
    <property type="component" value="Unassembled WGS sequence"/>
</dbReference>
<reference evidence="3" key="1">
    <citation type="submission" date="2017-01" db="EMBL/GenBank/DDBJ databases">
        <authorList>
            <person name="Varghese N."/>
            <person name="Submissions S."/>
        </authorList>
    </citation>
    <scope>NUCLEOTIDE SEQUENCE [LARGE SCALE GENOMIC DNA]</scope>
    <source>
        <strain evidence="3">DSM 21054</strain>
    </source>
</reference>
<keyword evidence="3" id="KW-1185">Reference proteome</keyword>
<protein>
    <submittedName>
        <fullName evidence="2">Protein N-acetyltransferase, RimJ/RimL family</fullName>
    </submittedName>
</protein>
<proteinExistence type="predicted"/>
<evidence type="ECO:0000313" key="3">
    <source>
        <dbReference type="Proteomes" id="UP000186917"/>
    </source>
</evidence>
<evidence type="ECO:0000313" key="2">
    <source>
        <dbReference type="EMBL" id="SIT25590.1"/>
    </source>
</evidence>
<accession>A0A173MF94</accession>
<dbReference type="KEGG" id="fln:FLA_2289"/>
<dbReference type="PANTHER" id="PTHR43792">
    <property type="entry name" value="GNAT FAMILY, PUTATIVE (AFU_ORTHOLOGUE AFUA_3G00765)-RELATED-RELATED"/>
    <property type="match status" value="1"/>
</dbReference>
<evidence type="ECO:0000259" key="1">
    <source>
        <dbReference type="PROSITE" id="PS51186"/>
    </source>
</evidence>
<dbReference type="AlphaFoldDB" id="A0A173MF94"/>
<organism evidence="2 3">
    <name type="scientific">Filimonas lacunae</name>
    <dbReference type="NCBI Taxonomy" id="477680"/>
    <lineage>
        <taxon>Bacteria</taxon>
        <taxon>Pseudomonadati</taxon>
        <taxon>Bacteroidota</taxon>
        <taxon>Chitinophagia</taxon>
        <taxon>Chitinophagales</taxon>
        <taxon>Chitinophagaceae</taxon>
        <taxon>Filimonas</taxon>
    </lineage>
</organism>
<sequence length="179" mass="20726">MQIFIETPRLLLREIIPEDAEGMFLLDSDAEVHRYLGNKPVTSVQQCREVIDFIRAQYVSNGIGRWAMVEKASGQFIGWCGLKLVKDTINRHSDFYDLGYRLIRSYWGNGYASEAATACVHYAFHQMQLPMLYGMTAIDNSASRSVLLKAGLKYVESFMYENEAHYWFEISRLRFLSQQ</sequence>
<dbReference type="Gene3D" id="3.40.630.30">
    <property type="match status" value="1"/>
</dbReference>
<name>A0A173MF94_9BACT</name>
<dbReference type="OrthoDB" id="9788916at2"/>
<dbReference type="PANTHER" id="PTHR43792:SF16">
    <property type="entry name" value="N-ACETYLTRANSFERASE DOMAIN-CONTAINING PROTEIN"/>
    <property type="match status" value="1"/>
</dbReference>
<feature type="domain" description="N-acetyltransferase" evidence="1">
    <location>
        <begin position="10"/>
        <end position="173"/>
    </location>
</feature>